<name>E3FJB4_STIAD</name>
<organism evidence="3 4">
    <name type="scientific">Stigmatella aurantiaca (strain DW4/3-1)</name>
    <dbReference type="NCBI Taxonomy" id="378806"/>
    <lineage>
        <taxon>Bacteria</taxon>
        <taxon>Pseudomonadati</taxon>
        <taxon>Myxococcota</taxon>
        <taxon>Myxococcia</taxon>
        <taxon>Myxococcales</taxon>
        <taxon>Cystobacterineae</taxon>
        <taxon>Archangiaceae</taxon>
        <taxon>Stigmatella</taxon>
    </lineage>
</organism>
<accession>E3FJB4</accession>
<dbReference type="KEGG" id="sur:STAUR_2605"/>
<feature type="domain" description="DUF6602" evidence="2">
    <location>
        <begin position="52"/>
        <end position="142"/>
    </location>
</feature>
<dbReference type="Pfam" id="PF20247">
    <property type="entry name" value="DUF6602"/>
    <property type="match status" value="1"/>
</dbReference>
<proteinExistence type="predicted"/>
<dbReference type="STRING" id="378806.STAUR_2605"/>
<dbReference type="HOGENOM" id="CLU_051017_1_0_7"/>
<keyword evidence="4" id="KW-1185">Reference proteome</keyword>
<reference evidence="3 4" key="1">
    <citation type="journal article" date="2011" name="Mol. Biol. Evol.">
        <title>Comparative genomic analysis of fruiting body formation in Myxococcales.</title>
        <authorList>
            <person name="Huntley S."/>
            <person name="Hamann N."/>
            <person name="Wegener-Feldbrugge S."/>
            <person name="Treuner-Lange A."/>
            <person name="Kube M."/>
            <person name="Reinhardt R."/>
            <person name="Klages S."/>
            <person name="Muller R."/>
            <person name="Ronning C.M."/>
            <person name="Nierman W.C."/>
            <person name="Sogaard-Andersen L."/>
        </authorList>
    </citation>
    <scope>NUCLEOTIDE SEQUENCE [LARGE SCALE GENOMIC DNA]</scope>
    <source>
        <strain evidence="3 4">DW4/3-1</strain>
    </source>
</reference>
<protein>
    <submittedName>
        <fullName evidence="3">Conserved uncharacterized protein</fullName>
    </submittedName>
</protein>
<dbReference type="EMBL" id="CP002271">
    <property type="protein sequence ID" value="ADO70409.1"/>
    <property type="molecule type" value="Genomic_DNA"/>
</dbReference>
<dbReference type="Proteomes" id="UP000001351">
    <property type="component" value="Chromosome"/>
</dbReference>
<dbReference type="eggNOG" id="ENOG502ZERS">
    <property type="taxonomic scope" value="Bacteria"/>
</dbReference>
<evidence type="ECO:0000313" key="3">
    <source>
        <dbReference type="EMBL" id="ADO70409.1"/>
    </source>
</evidence>
<evidence type="ECO:0000259" key="2">
    <source>
        <dbReference type="Pfam" id="PF20247"/>
    </source>
</evidence>
<evidence type="ECO:0000256" key="1">
    <source>
        <dbReference type="SAM" id="MobiDB-lite"/>
    </source>
</evidence>
<dbReference type="InterPro" id="IPR046537">
    <property type="entry name" value="DUF6602"/>
</dbReference>
<sequence length="457" mass="50272">MNLGADPLQQPPSLYLPFPTHMDSSNPEKPAAIQSAAELLNELFKREQEMLAQHEIRHGPTIGDMYEGLTQKGLSQTLPPAVRVVSGFARDADGGLSGQLDCMVVVGEGELVPNTLRWIYPIEQIIAVIEVKKNFTRADLSEGGAALGKLAWAKPAKIEIRRITVERAFETISGHAFPDDKNDIPSDLKMLCHILVGEAVSPVRILLGFHGYKTENGLRKALSEVIGNAVDTKQRGYSPRELPSLIVGEDAVAMKGNALPWGVPMVDGWLHLLFTSGKIGRGRAILEVIWSRLNYLGLVGVDVFGDDRKLDAWNLLLSAKFHADQNGWEYNLLAPKAPRARRTVNAVKLSTSWEPVRLTDEETELVAWLCMNVELDLDSLPSEAPPRTQLEALLLRLSSAGLVGSVAGFRNRYRLLTTECHVVRLADGTPFAGDNSSGRLTRWVMEQSTSRNKVPPL</sequence>
<gene>
    <name evidence="3" type="ordered locus">STAUR_2605</name>
</gene>
<evidence type="ECO:0000313" key="4">
    <source>
        <dbReference type="Proteomes" id="UP000001351"/>
    </source>
</evidence>
<feature type="region of interest" description="Disordered" evidence="1">
    <location>
        <begin position="1"/>
        <end position="29"/>
    </location>
</feature>
<dbReference type="AlphaFoldDB" id="E3FJB4"/>